<comment type="caution">
    <text evidence="4">The sequence shown here is derived from an EMBL/GenBank/DDBJ whole genome shotgun (WGS) entry which is preliminary data.</text>
</comment>
<dbReference type="PANTHER" id="PTHR13789:SF309">
    <property type="entry name" value="PUTATIVE (AFU_ORTHOLOGUE AFUA_6G14510)-RELATED"/>
    <property type="match status" value="1"/>
</dbReference>
<dbReference type="SUPFAM" id="SSF51905">
    <property type="entry name" value="FAD/NAD(P)-binding domain"/>
    <property type="match status" value="1"/>
</dbReference>
<proteinExistence type="predicted"/>
<dbReference type="AlphaFoldDB" id="A0A9X3B7V9"/>
<dbReference type="PANTHER" id="PTHR13789">
    <property type="entry name" value="MONOOXYGENASE"/>
    <property type="match status" value="1"/>
</dbReference>
<dbReference type="RefSeq" id="WP_279297209.1">
    <property type="nucleotide sequence ID" value="NZ_JAOTIF010000007.1"/>
</dbReference>
<keyword evidence="2 4" id="KW-0503">Monooxygenase</keyword>
<dbReference type="InterPro" id="IPR036188">
    <property type="entry name" value="FAD/NAD-bd_sf"/>
</dbReference>
<evidence type="ECO:0000259" key="3">
    <source>
        <dbReference type="Pfam" id="PF01494"/>
    </source>
</evidence>
<protein>
    <submittedName>
        <fullName evidence="4">FAD-dependent monooxygenase</fullName>
    </submittedName>
</protein>
<dbReference type="GO" id="GO:0071949">
    <property type="term" value="F:FAD binding"/>
    <property type="evidence" value="ECO:0007669"/>
    <property type="project" value="InterPro"/>
</dbReference>
<sequence>MLANQKRKRVAIIGAGPGGLSAGLALHQAGFDVTIFERHPEIRPLGGAIIMNAIGINILRSYGITIDDTFSGVNKVIFRSHKGKQRVFFRMEEQYLEQAHVNGWQSGMMRSELYEKMLAVIPEGMIVTAHKLLRYEETEDKITAFFDNGKQYDFDLIIGADGVNSNVRQQLWDSSELKHLGIAVWLGWAEVGGIARDEIVLRHSELYQFGYAPLIYKGKECFEWWFVEACTEHQPEPPNPHVYLKEKLKDFEEPVQTILNASEESHTFRWVIKYREPLEKWSKGRATLLGDAAHPTSPYAAYGAGMAIEDGFFLGKYLKGKNLSDIGSIQEGLNQYDKERVKYCNDTTSFARKIGRVFHNAPKPFRMIRDFALNNTKFMEQQIAKSYLSEAQNLLQRIVQE</sequence>
<dbReference type="Proteomes" id="UP001155483">
    <property type="component" value="Unassembled WGS sequence"/>
</dbReference>
<dbReference type="InterPro" id="IPR002938">
    <property type="entry name" value="FAD-bd"/>
</dbReference>
<accession>A0A9X3B7V9</accession>
<feature type="domain" description="FAD-binding" evidence="3">
    <location>
        <begin position="9"/>
        <end position="348"/>
    </location>
</feature>
<dbReference type="Gene3D" id="3.50.50.60">
    <property type="entry name" value="FAD/NAD(P)-binding domain"/>
    <property type="match status" value="1"/>
</dbReference>
<gene>
    <name evidence="4" type="ORF">OCK74_11630</name>
</gene>
<reference evidence="4" key="1">
    <citation type="submission" date="2022-09" db="EMBL/GenBank/DDBJ databases">
        <authorList>
            <person name="Yuan C."/>
            <person name="Ke Z."/>
        </authorList>
    </citation>
    <scope>NUCLEOTIDE SEQUENCE</scope>
    <source>
        <strain evidence="4">LB-8</strain>
    </source>
</reference>
<keyword evidence="1" id="KW-0560">Oxidoreductase</keyword>
<evidence type="ECO:0000313" key="5">
    <source>
        <dbReference type="Proteomes" id="UP001155483"/>
    </source>
</evidence>
<organism evidence="4 5">
    <name type="scientific">Paraflavisolibacter caeni</name>
    <dbReference type="NCBI Taxonomy" id="2982496"/>
    <lineage>
        <taxon>Bacteria</taxon>
        <taxon>Pseudomonadati</taxon>
        <taxon>Bacteroidota</taxon>
        <taxon>Chitinophagia</taxon>
        <taxon>Chitinophagales</taxon>
        <taxon>Chitinophagaceae</taxon>
        <taxon>Paraflavisolibacter</taxon>
    </lineage>
</organism>
<keyword evidence="5" id="KW-1185">Reference proteome</keyword>
<dbReference type="GO" id="GO:0004497">
    <property type="term" value="F:monooxygenase activity"/>
    <property type="evidence" value="ECO:0007669"/>
    <property type="project" value="UniProtKB-KW"/>
</dbReference>
<name>A0A9X3B7V9_9BACT</name>
<reference evidence="4" key="2">
    <citation type="submission" date="2023-04" db="EMBL/GenBank/DDBJ databases">
        <title>Paracnuella aquatica gen. nov., sp. nov., a member of the family Chitinophagaceae isolated from a hot spring.</title>
        <authorList>
            <person name="Wang C."/>
        </authorList>
    </citation>
    <scope>NUCLEOTIDE SEQUENCE</scope>
    <source>
        <strain evidence="4">LB-8</strain>
    </source>
</reference>
<dbReference type="EMBL" id="JAOTIF010000007">
    <property type="protein sequence ID" value="MCU7549770.1"/>
    <property type="molecule type" value="Genomic_DNA"/>
</dbReference>
<evidence type="ECO:0000256" key="1">
    <source>
        <dbReference type="ARBA" id="ARBA00023002"/>
    </source>
</evidence>
<evidence type="ECO:0000256" key="2">
    <source>
        <dbReference type="ARBA" id="ARBA00023033"/>
    </source>
</evidence>
<dbReference type="Pfam" id="PF01494">
    <property type="entry name" value="FAD_binding_3"/>
    <property type="match status" value="1"/>
</dbReference>
<dbReference type="InterPro" id="IPR050493">
    <property type="entry name" value="FAD-dep_Monooxygenase_BioMet"/>
</dbReference>
<dbReference type="PRINTS" id="PR00420">
    <property type="entry name" value="RNGMNOXGNASE"/>
</dbReference>
<evidence type="ECO:0000313" key="4">
    <source>
        <dbReference type="EMBL" id="MCU7549770.1"/>
    </source>
</evidence>